<name>A0AA86UWG9_9EUKA</name>
<organism evidence="2">
    <name type="scientific">Hexamita inflata</name>
    <dbReference type="NCBI Taxonomy" id="28002"/>
    <lineage>
        <taxon>Eukaryota</taxon>
        <taxon>Metamonada</taxon>
        <taxon>Diplomonadida</taxon>
        <taxon>Hexamitidae</taxon>
        <taxon>Hexamitinae</taxon>
        <taxon>Hexamita</taxon>
    </lineage>
</organism>
<reference evidence="2" key="1">
    <citation type="submission" date="2023-06" db="EMBL/GenBank/DDBJ databases">
        <authorList>
            <person name="Kurt Z."/>
        </authorList>
    </citation>
    <scope>NUCLEOTIDE SEQUENCE</scope>
</reference>
<sequence length="102" mass="11890">MWLSSFQLTQGHVIHIGTKFQRFRAEYVSLQREQKLNYHIFTFCVPKRVKLEMRPILQGGTQFASENIIYTVNGAEQKQQLFANKYISSASITLFIAVQKFT</sequence>
<keyword evidence="5" id="KW-1185">Reference proteome</keyword>
<proteinExistence type="predicted"/>
<dbReference type="EMBL" id="CATOUU010000218">
    <property type="protein sequence ID" value="CAI9921264.1"/>
    <property type="molecule type" value="Genomic_DNA"/>
</dbReference>
<evidence type="ECO:0000313" key="2">
    <source>
        <dbReference type="EMBL" id="CAI9967467.1"/>
    </source>
</evidence>
<evidence type="ECO:0000313" key="3">
    <source>
        <dbReference type="EMBL" id="CAL6062546.1"/>
    </source>
</evidence>
<evidence type="ECO:0000313" key="1">
    <source>
        <dbReference type="EMBL" id="CAI9921264.1"/>
    </source>
</evidence>
<dbReference type="AlphaFoldDB" id="A0AA86UWG9"/>
<evidence type="ECO:0000313" key="4">
    <source>
        <dbReference type="EMBL" id="CAL6088838.1"/>
    </source>
</evidence>
<dbReference type="EMBL" id="CATOUU010001024">
    <property type="protein sequence ID" value="CAI9967467.1"/>
    <property type="molecule type" value="Genomic_DNA"/>
</dbReference>
<comment type="caution">
    <text evidence="2">The sequence shown here is derived from an EMBL/GenBank/DDBJ whole genome shotgun (WGS) entry which is preliminary data.</text>
</comment>
<evidence type="ECO:0000313" key="5">
    <source>
        <dbReference type="Proteomes" id="UP001642409"/>
    </source>
</evidence>
<dbReference type="EMBL" id="CAXDID020000240">
    <property type="protein sequence ID" value="CAL6062546.1"/>
    <property type="molecule type" value="Genomic_DNA"/>
</dbReference>
<protein>
    <submittedName>
        <fullName evidence="3">Hypothetical_protein</fullName>
    </submittedName>
</protein>
<dbReference type="Proteomes" id="UP001642409">
    <property type="component" value="Unassembled WGS sequence"/>
</dbReference>
<reference evidence="3 5" key="2">
    <citation type="submission" date="2024-07" db="EMBL/GenBank/DDBJ databases">
        <authorList>
            <person name="Akdeniz Z."/>
        </authorList>
    </citation>
    <scope>NUCLEOTIDE SEQUENCE [LARGE SCALE GENOMIC DNA]</scope>
</reference>
<accession>A0AA86UWG9</accession>
<dbReference type="EMBL" id="CAXDID020000411">
    <property type="protein sequence ID" value="CAL6088838.1"/>
    <property type="molecule type" value="Genomic_DNA"/>
</dbReference>
<gene>
    <name evidence="3" type="ORF">HINF_LOCUS50238</name>
    <name evidence="2" type="ORF">HINF_LOCUS55112</name>
    <name evidence="4" type="ORF">HINF_LOCUS64323</name>
    <name evidence="1" type="ORF">HINF_LOCUS8909</name>
</gene>